<evidence type="ECO:0000256" key="3">
    <source>
        <dbReference type="SAM" id="Phobius"/>
    </source>
</evidence>
<dbReference type="AlphaFoldDB" id="A0A554SH54"/>
<dbReference type="OrthoDB" id="9805563at2"/>
<keyword evidence="3" id="KW-1133">Transmembrane helix</keyword>
<gene>
    <name evidence="4" type="ORF">FNM00_04405</name>
</gene>
<feature type="transmembrane region" description="Helical" evidence="3">
    <location>
        <begin position="60"/>
        <end position="82"/>
    </location>
</feature>
<evidence type="ECO:0000313" key="5">
    <source>
        <dbReference type="Proteomes" id="UP000316988"/>
    </source>
</evidence>
<proteinExistence type="predicted"/>
<evidence type="ECO:0000256" key="1">
    <source>
        <dbReference type="ARBA" id="ARBA00004127"/>
    </source>
</evidence>
<comment type="caution">
    <text evidence="4">The sequence shown here is derived from an EMBL/GenBank/DDBJ whole genome shotgun (WGS) entry which is preliminary data.</text>
</comment>
<protein>
    <submittedName>
        <fullName evidence="4">AEC family transporter</fullName>
    </submittedName>
</protein>
<evidence type="ECO:0000256" key="2">
    <source>
        <dbReference type="ARBA" id="ARBA00022448"/>
    </source>
</evidence>
<dbReference type="EMBL" id="VLNT01000002">
    <property type="protein sequence ID" value="TSD65668.1"/>
    <property type="molecule type" value="Genomic_DNA"/>
</dbReference>
<feature type="transmembrane region" description="Helical" evidence="3">
    <location>
        <begin position="254"/>
        <end position="271"/>
    </location>
</feature>
<dbReference type="GO" id="GO:0012505">
    <property type="term" value="C:endomembrane system"/>
    <property type="evidence" value="ECO:0007669"/>
    <property type="project" value="UniProtKB-SubCell"/>
</dbReference>
<evidence type="ECO:0000313" key="4">
    <source>
        <dbReference type="EMBL" id="TSD65668.1"/>
    </source>
</evidence>
<dbReference type="PANTHER" id="PTHR36838:SF4">
    <property type="entry name" value="AUXIN EFFLUX CARRIER FAMILY PROTEIN"/>
    <property type="match status" value="1"/>
</dbReference>
<sequence>MSVVGSAVVPVVLAIALGAGARRVVGPVSAWRGLEWLTYYCFTPAMIASAIGAAELRAGAFPPILLALGLPTVVVAAALVLLRAPMRQDEPATGAVLQGSIRFNAYLGLAYSSALHGAAGTAGFAVTAAVMVPVVNALSVGTLAAYQARSGASAIRAVAREMAGNPLILGCLGGVALNLAGGVPSLAEPVFSMLAGPAVVCGAILTGTALQWQLRGPDLVAIAIASTLKLLVLPTIAIIVTLHLDVDTVVRDCLVLVSALPAAPSAYVLAVRLGGDGRLTASITGVQTLLSVITMPCMLALVALT</sequence>
<accession>A0A554SH54</accession>
<name>A0A554SH54_9ACTN</name>
<keyword evidence="3" id="KW-0472">Membrane</keyword>
<feature type="transmembrane region" description="Helical" evidence="3">
    <location>
        <begin position="283"/>
        <end position="304"/>
    </location>
</feature>
<organism evidence="4 5">
    <name type="scientific">Aeromicrobium piscarium</name>
    <dbReference type="NCBI Taxonomy" id="2590901"/>
    <lineage>
        <taxon>Bacteria</taxon>
        <taxon>Bacillati</taxon>
        <taxon>Actinomycetota</taxon>
        <taxon>Actinomycetes</taxon>
        <taxon>Propionibacteriales</taxon>
        <taxon>Nocardioidaceae</taxon>
        <taxon>Aeromicrobium</taxon>
    </lineage>
</organism>
<reference evidence="4 5" key="1">
    <citation type="submission" date="2019-07" db="EMBL/GenBank/DDBJ databases">
        <authorList>
            <person name="Zhao L.H."/>
        </authorList>
    </citation>
    <scope>NUCLEOTIDE SEQUENCE [LARGE SCALE GENOMIC DNA]</scope>
    <source>
        <strain evidence="4 5">Co35</strain>
    </source>
</reference>
<feature type="transmembrane region" description="Helical" evidence="3">
    <location>
        <begin position="6"/>
        <end position="25"/>
    </location>
</feature>
<feature type="transmembrane region" description="Helical" evidence="3">
    <location>
        <begin position="37"/>
        <end position="54"/>
    </location>
</feature>
<dbReference type="PANTHER" id="PTHR36838">
    <property type="entry name" value="AUXIN EFFLUX CARRIER FAMILY PROTEIN"/>
    <property type="match status" value="1"/>
</dbReference>
<feature type="transmembrane region" description="Helical" evidence="3">
    <location>
        <begin position="125"/>
        <end position="146"/>
    </location>
</feature>
<keyword evidence="3" id="KW-0812">Transmembrane</keyword>
<feature type="transmembrane region" description="Helical" evidence="3">
    <location>
        <begin position="167"/>
        <end position="187"/>
    </location>
</feature>
<feature type="transmembrane region" description="Helical" evidence="3">
    <location>
        <begin position="193"/>
        <end position="212"/>
    </location>
</feature>
<dbReference type="RefSeq" id="WP_143911833.1">
    <property type="nucleotide sequence ID" value="NZ_VLNT01000002.1"/>
</dbReference>
<keyword evidence="2" id="KW-0813">Transport</keyword>
<comment type="subcellular location">
    <subcellularLocation>
        <location evidence="1">Endomembrane system</location>
        <topology evidence="1">Multi-pass membrane protein</topology>
    </subcellularLocation>
</comment>
<feature type="transmembrane region" description="Helical" evidence="3">
    <location>
        <begin position="219"/>
        <end position="242"/>
    </location>
</feature>
<dbReference type="Gene3D" id="1.20.1530.20">
    <property type="match status" value="1"/>
</dbReference>
<feature type="transmembrane region" description="Helical" evidence="3">
    <location>
        <begin position="103"/>
        <end position="119"/>
    </location>
</feature>
<dbReference type="Proteomes" id="UP000316988">
    <property type="component" value="Unassembled WGS sequence"/>
</dbReference>
<keyword evidence="5" id="KW-1185">Reference proteome</keyword>
<dbReference type="InterPro" id="IPR038770">
    <property type="entry name" value="Na+/solute_symporter_sf"/>
</dbReference>